<name>A0AAQ3MG39_VIGMU</name>
<accession>A0AAQ3MG39</accession>
<organism evidence="1 2">
    <name type="scientific">Vigna mungo</name>
    <name type="common">Black gram</name>
    <name type="synonym">Phaseolus mungo</name>
    <dbReference type="NCBI Taxonomy" id="3915"/>
    <lineage>
        <taxon>Eukaryota</taxon>
        <taxon>Viridiplantae</taxon>
        <taxon>Streptophyta</taxon>
        <taxon>Embryophyta</taxon>
        <taxon>Tracheophyta</taxon>
        <taxon>Spermatophyta</taxon>
        <taxon>Magnoliopsida</taxon>
        <taxon>eudicotyledons</taxon>
        <taxon>Gunneridae</taxon>
        <taxon>Pentapetalae</taxon>
        <taxon>rosids</taxon>
        <taxon>fabids</taxon>
        <taxon>Fabales</taxon>
        <taxon>Fabaceae</taxon>
        <taxon>Papilionoideae</taxon>
        <taxon>50 kb inversion clade</taxon>
        <taxon>NPAAA clade</taxon>
        <taxon>indigoferoid/millettioid clade</taxon>
        <taxon>Phaseoleae</taxon>
        <taxon>Vigna</taxon>
    </lineage>
</organism>
<keyword evidence="2" id="KW-1185">Reference proteome</keyword>
<sequence>MQGHVWLIYLDICMHASPTDEEELRSSVISTLGSRSKWPSTVIEDIDDFFHAVGILIFCKIWAHTGDIRVFQCIAALRRWWNRCPFPSDVSITLHINSEHITTFQLC</sequence>
<gene>
    <name evidence="1" type="ORF">V8G54_035198</name>
</gene>
<evidence type="ECO:0000313" key="1">
    <source>
        <dbReference type="EMBL" id="WVY89684.1"/>
    </source>
</evidence>
<proteinExistence type="predicted"/>
<reference evidence="1 2" key="1">
    <citation type="journal article" date="2023" name="Life. Sci Alliance">
        <title>Evolutionary insights into 3D genome organization and epigenetic landscape of Vigna mungo.</title>
        <authorList>
            <person name="Junaid A."/>
            <person name="Singh B."/>
            <person name="Bhatia S."/>
        </authorList>
    </citation>
    <scope>NUCLEOTIDE SEQUENCE [LARGE SCALE GENOMIC DNA]</scope>
    <source>
        <strain evidence="1">Urdbean</strain>
    </source>
</reference>
<dbReference type="Proteomes" id="UP001374535">
    <property type="component" value="Chromosome 11"/>
</dbReference>
<dbReference type="AlphaFoldDB" id="A0AAQ3MG39"/>
<dbReference type="EMBL" id="CP144690">
    <property type="protein sequence ID" value="WVY89684.1"/>
    <property type="molecule type" value="Genomic_DNA"/>
</dbReference>
<protein>
    <submittedName>
        <fullName evidence="1">Uncharacterized protein</fullName>
    </submittedName>
</protein>
<evidence type="ECO:0000313" key="2">
    <source>
        <dbReference type="Proteomes" id="UP001374535"/>
    </source>
</evidence>